<keyword evidence="3" id="KW-1185">Reference proteome</keyword>
<proteinExistence type="predicted"/>
<sequence length="176" mass="18883">MDASYDWDFLSDGKPSGRDASGARARSPLEDHVDELALFLSVHLGRTPGLLWPEAEHPAQGCTDASPWDASDLRDLARHLAARTGLACSSEQFVSPPLGGHPRGGGGGDMLVHQLEGAGSWTTAAEAGGGSRSWLHWRLLPGEVLYIPDGRFRHMTSTVAVRYVVTRLSGEARQGE</sequence>
<accession>A0ABW1FI89</accession>
<dbReference type="Proteomes" id="UP001596241">
    <property type="component" value="Unassembled WGS sequence"/>
</dbReference>
<reference evidence="3" key="1">
    <citation type="journal article" date="2019" name="Int. J. Syst. Evol. Microbiol.">
        <title>The Global Catalogue of Microorganisms (GCM) 10K type strain sequencing project: providing services to taxonomists for standard genome sequencing and annotation.</title>
        <authorList>
            <consortium name="The Broad Institute Genomics Platform"/>
            <consortium name="The Broad Institute Genome Sequencing Center for Infectious Disease"/>
            <person name="Wu L."/>
            <person name="Ma J."/>
        </authorList>
    </citation>
    <scope>NUCLEOTIDE SEQUENCE [LARGE SCALE GENOMIC DNA]</scope>
    <source>
        <strain evidence="3">CGMCC 1.15809</strain>
    </source>
</reference>
<dbReference type="EMBL" id="JBHSPW010000004">
    <property type="protein sequence ID" value="MFC5893605.1"/>
    <property type="molecule type" value="Genomic_DNA"/>
</dbReference>
<dbReference type="RefSeq" id="WP_345089878.1">
    <property type="nucleotide sequence ID" value="NZ_BAAAWG010000017.1"/>
</dbReference>
<comment type="caution">
    <text evidence="2">The sequence shown here is derived from an EMBL/GenBank/DDBJ whole genome shotgun (WGS) entry which is preliminary data.</text>
</comment>
<name>A0ABW1FI89_9ACTN</name>
<gene>
    <name evidence="2" type="ORF">ACFP3M_12325</name>
</gene>
<evidence type="ECO:0000313" key="3">
    <source>
        <dbReference type="Proteomes" id="UP001596241"/>
    </source>
</evidence>
<evidence type="ECO:0008006" key="4">
    <source>
        <dbReference type="Google" id="ProtNLM"/>
    </source>
</evidence>
<evidence type="ECO:0000256" key="1">
    <source>
        <dbReference type="SAM" id="MobiDB-lite"/>
    </source>
</evidence>
<evidence type="ECO:0000313" key="2">
    <source>
        <dbReference type="EMBL" id="MFC5893605.1"/>
    </source>
</evidence>
<feature type="region of interest" description="Disordered" evidence="1">
    <location>
        <begin position="1"/>
        <end position="26"/>
    </location>
</feature>
<protein>
    <recommendedName>
        <fullName evidence="4">JmjC domain-containing protein</fullName>
    </recommendedName>
</protein>
<organism evidence="2 3">
    <name type="scientific">Streptomyces ramulosus</name>
    <dbReference type="NCBI Taxonomy" id="47762"/>
    <lineage>
        <taxon>Bacteria</taxon>
        <taxon>Bacillati</taxon>
        <taxon>Actinomycetota</taxon>
        <taxon>Actinomycetes</taxon>
        <taxon>Kitasatosporales</taxon>
        <taxon>Streptomycetaceae</taxon>
        <taxon>Streptomyces</taxon>
    </lineage>
</organism>